<evidence type="ECO:0000313" key="3">
    <source>
        <dbReference type="Proteomes" id="UP000188145"/>
    </source>
</evidence>
<dbReference type="InterPro" id="IPR050490">
    <property type="entry name" value="Bact_solute-bd_prot1"/>
</dbReference>
<dbReference type="RefSeq" id="WP_145952706.1">
    <property type="nucleotide sequence ID" value="NZ_CP019606.1"/>
</dbReference>
<dbReference type="PROSITE" id="PS51257">
    <property type="entry name" value="PROKAR_LIPOPROTEIN"/>
    <property type="match status" value="1"/>
</dbReference>
<accession>A0A1Q2CKX8</accession>
<evidence type="ECO:0000256" key="1">
    <source>
        <dbReference type="SAM" id="SignalP"/>
    </source>
</evidence>
<feature type="signal peptide" evidence="1">
    <location>
        <begin position="1"/>
        <end position="20"/>
    </location>
</feature>
<reference evidence="3" key="1">
    <citation type="submission" date="2017-02" db="EMBL/GenBank/DDBJ databases">
        <title>Tessaracoccus aquaemaris sp. nov., isolated from the intestine of a Korean rockfish, Sebastes schlegelii, in a marine aquaculture pond.</title>
        <authorList>
            <person name="Tak E.J."/>
            <person name="Bae J.-W."/>
        </authorList>
    </citation>
    <scope>NUCLEOTIDE SEQUENCE [LARGE SCALE GENOMIC DNA]</scope>
    <source>
        <strain evidence="3">NSG39</strain>
    </source>
</reference>
<keyword evidence="1" id="KW-0732">Signal</keyword>
<dbReference type="STRING" id="1332264.BW730_03720"/>
<dbReference type="CDD" id="cd13585">
    <property type="entry name" value="PBP2_TMBP_like"/>
    <property type="match status" value="1"/>
</dbReference>
<dbReference type="InterPro" id="IPR006059">
    <property type="entry name" value="SBP"/>
</dbReference>
<dbReference type="PANTHER" id="PTHR43649:SF12">
    <property type="entry name" value="DIACETYLCHITOBIOSE BINDING PROTEIN DASA"/>
    <property type="match status" value="1"/>
</dbReference>
<dbReference type="AlphaFoldDB" id="A0A1Q2CKX8"/>
<name>A0A1Q2CKX8_9ACTN</name>
<dbReference type="Pfam" id="PF01547">
    <property type="entry name" value="SBP_bac_1"/>
    <property type="match status" value="1"/>
</dbReference>
<keyword evidence="3" id="KW-1185">Reference proteome</keyword>
<feature type="chain" id="PRO_5038924954" evidence="1">
    <location>
        <begin position="21"/>
        <end position="427"/>
    </location>
</feature>
<protein>
    <submittedName>
        <fullName evidence="2">ABC transporter substrate-binding protein</fullName>
    </submittedName>
</protein>
<evidence type="ECO:0000313" key="2">
    <source>
        <dbReference type="EMBL" id="AQP46768.1"/>
    </source>
</evidence>
<dbReference type="OrthoDB" id="2510110at2"/>
<gene>
    <name evidence="2" type="ORF">BW730_03720</name>
</gene>
<dbReference type="EMBL" id="CP019606">
    <property type="protein sequence ID" value="AQP46768.1"/>
    <property type="molecule type" value="Genomic_DNA"/>
</dbReference>
<sequence>MSIRRVLAAALTGAVAVGLAACSPSAEGEGGNKSVNVVLANHPWTDLMKEKIPEFEQQSGIKVNLTTYTEDQLSQQLNVKLNAGASDVDVMMIRPLQEARLFDRNKWLADLAEKAQGDAEWDWSDFQPGPQESVTIDGRIVAVPLSTEREVLYYRKDLLDQAGIAIPTTLEELEAAAKQIHESSNGEVYGFVARGQLSAAVTQFSSFLYSSGADWVNEDGTSGIATPEAIAAYELYGRLLREYGPPGVTNMSWPEAMGVFTQGRAAFYAEADSLYTNATDPAKSKVVDSLGFAQFPAGSAGSRPTNVPAWAVAVPSASKNADNAWEFIKWATDKDNTRYVQENGVIGSRASAWDAAPNSVIPADLAEVQAASAKVGVGYSHPVVLNVARSREIVGEPIITAIEGGDVKASAEKASALFDEFLAAGGE</sequence>
<dbReference type="SUPFAM" id="SSF53850">
    <property type="entry name" value="Periplasmic binding protein-like II"/>
    <property type="match status" value="1"/>
</dbReference>
<proteinExistence type="predicted"/>
<dbReference type="Gene3D" id="3.40.190.10">
    <property type="entry name" value="Periplasmic binding protein-like II"/>
    <property type="match status" value="2"/>
</dbReference>
<dbReference type="PANTHER" id="PTHR43649">
    <property type="entry name" value="ARABINOSE-BINDING PROTEIN-RELATED"/>
    <property type="match status" value="1"/>
</dbReference>
<dbReference type="KEGG" id="tes:BW730_03720"/>
<dbReference type="Proteomes" id="UP000188145">
    <property type="component" value="Chromosome"/>
</dbReference>
<organism evidence="2 3">
    <name type="scientific">Tessaracoccus aquimaris</name>
    <dbReference type="NCBI Taxonomy" id="1332264"/>
    <lineage>
        <taxon>Bacteria</taxon>
        <taxon>Bacillati</taxon>
        <taxon>Actinomycetota</taxon>
        <taxon>Actinomycetes</taxon>
        <taxon>Propionibacteriales</taxon>
        <taxon>Propionibacteriaceae</taxon>
        <taxon>Tessaracoccus</taxon>
    </lineage>
</organism>